<accession>A0A327SUA8</accession>
<proteinExistence type="predicted"/>
<evidence type="ECO:0000313" key="2">
    <source>
        <dbReference type="Proteomes" id="UP000249754"/>
    </source>
</evidence>
<evidence type="ECO:0000313" key="1">
    <source>
        <dbReference type="EMBL" id="RAJ32112.1"/>
    </source>
</evidence>
<dbReference type="EMBL" id="QLLR01000006">
    <property type="protein sequence ID" value="RAJ32112.1"/>
    <property type="molecule type" value="Genomic_DNA"/>
</dbReference>
<dbReference type="Gene3D" id="1.20.120.450">
    <property type="entry name" value="dinb family like domain"/>
    <property type="match status" value="1"/>
</dbReference>
<dbReference type="Proteomes" id="UP000249754">
    <property type="component" value="Unassembled WGS sequence"/>
</dbReference>
<dbReference type="AlphaFoldDB" id="A0A327SUA8"/>
<protein>
    <submittedName>
        <fullName evidence="1">Uncharacterized protein</fullName>
    </submittedName>
</protein>
<gene>
    <name evidence="1" type="ORF">LY11_01793</name>
</gene>
<name>A0A327SUA8_9SPHI</name>
<dbReference type="InterPro" id="IPR034660">
    <property type="entry name" value="DinB/YfiT-like"/>
</dbReference>
<organism evidence="1 2">
    <name type="scientific">Pedobacter cryoconitis</name>
    <dbReference type="NCBI Taxonomy" id="188932"/>
    <lineage>
        <taxon>Bacteria</taxon>
        <taxon>Pseudomonadati</taxon>
        <taxon>Bacteroidota</taxon>
        <taxon>Sphingobacteriia</taxon>
        <taxon>Sphingobacteriales</taxon>
        <taxon>Sphingobacteriaceae</taxon>
        <taxon>Pedobacter</taxon>
    </lineage>
</organism>
<sequence length="154" mass="17722">MVNTNIDTRLSILIQKYDLHTVLLSRIINGMAKVSLGFFGNDTKRIPWLVGSQVQLRFDVANLLGIDEIQNADILFRFNKDIQFNMIYPSLDSFNFDWEKISPILRTEILELDNDDLFSYSEDDPEMKGTFFDLLSGIIEREANNISALTILLI</sequence>
<reference evidence="1 2" key="1">
    <citation type="submission" date="2018-06" db="EMBL/GenBank/DDBJ databases">
        <title>Genomic Encyclopedia of Archaeal and Bacterial Type Strains, Phase II (KMG-II): from individual species to whole genera.</title>
        <authorList>
            <person name="Goeker M."/>
        </authorList>
    </citation>
    <scope>NUCLEOTIDE SEQUENCE [LARGE SCALE GENOMIC DNA]</scope>
    <source>
        <strain evidence="1 2">DSM 14825</strain>
    </source>
</reference>
<comment type="caution">
    <text evidence="1">The sequence shown here is derived from an EMBL/GenBank/DDBJ whole genome shotgun (WGS) entry which is preliminary data.</text>
</comment>